<keyword evidence="2" id="KW-1185">Reference proteome</keyword>
<gene>
    <name evidence="1" type="ORF">NJ959_14885</name>
</gene>
<protein>
    <submittedName>
        <fullName evidence="1">Uncharacterized protein</fullName>
    </submittedName>
</protein>
<name>A0AAE3KNE1_9CYAN</name>
<comment type="caution">
    <text evidence="1">The sequence shown here is derived from an EMBL/GenBank/DDBJ whole genome shotgun (WGS) entry which is preliminary data.</text>
</comment>
<accession>A0AAE3KNE1</accession>
<evidence type="ECO:0000313" key="1">
    <source>
        <dbReference type="EMBL" id="MCP2729736.1"/>
    </source>
</evidence>
<dbReference type="Proteomes" id="UP001204953">
    <property type="component" value="Unassembled WGS sequence"/>
</dbReference>
<dbReference type="EMBL" id="JAMZMM010000138">
    <property type="protein sequence ID" value="MCP2729736.1"/>
    <property type="molecule type" value="Genomic_DNA"/>
</dbReference>
<proteinExistence type="predicted"/>
<sequence>MLWLTWENLPNSQLSKPVTSLSDSEVLMLANTKMDGKQNQRISELQAKGKMTGLTEAESYELLAMLQIYQMGQLRKSEGLAEAVRRKLKTPLPG</sequence>
<reference evidence="1" key="1">
    <citation type="submission" date="2022-06" db="EMBL/GenBank/DDBJ databases">
        <title>New cyanobacteria of genus Symplocastrum in benthos of Lake Baikal.</title>
        <authorList>
            <person name="Sorokovikova E."/>
            <person name="Tikhonova I."/>
            <person name="Krasnopeev A."/>
            <person name="Evseev P."/>
            <person name="Gladkikh A."/>
            <person name="Belykh O."/>
        </authorList>
    </citation>
    <scope>NUCLEOTIDE SEQUENCE</scope>
    <source>
        <strain evidence="1">BBK-W-15</strain>
    </source>
</reference>
<evidence type="ECO:0000313" key="2">
    <source>
        <dbReference type="Proteomes" id="UP001204953"/>
    </source>
</evidence>
<dbReference type="AlphaFoldDB" id="A0AAE3KNE1"/>
<organism evidence="1 2">
    <name type="scientific">Limnofasciculus baicalensis BBK-W-15</name>
    <dbReference type="NCBI Taxonomy" id="2699891"/>
    <lineage>
        <taxon>Bacteria</taxon>
        <taxon>Bacillati</taxon>
        <taxon>Cyanobacteriota</taxon>
        <taxon>Cyanophyceae</taxon>
        <taxon>Coleofasciculales</taxon>
        <taxon>Coleofasciculaceae</taxon>
        <taxon>Limnofasciculus</taxon>
        <taxon>Limnofasciculus baicalensis</taxon>
    </lineage>
</organism>
<dbReference type="RefSeq" id="WP_254012513.1">
    <property type="nucleotide sequence ID" value="NZ_JAMZMM010000138.1"/>
</dbReference>